<evidence type="ECO:0000313" key="3">
    <source>
        <dbReference type="Proteomes" id="UP001497480"/>
    </source>
</evidence>
<dbReference type="AlphaFoldDB" id="A0AAV1WW71"/>
<accession>A0AAV1WW71</accession>
<evidence type="ECO:0000256" key="1">
    <source>
        <dbReference type="SAM" id="MobiDB-lite"/>
    </source>
</evidence>
<evidence type="ECO:0000313" key="2">
    <source>
        <dbReference type="EMBL" id="CAL0313417.1"/>
    </source>
</evidence>
<proteinExistence type="predicted"/>
<dbReference type="EMBL" id="CAXHTB010000010">
    <property type="protein sequence ID" value="CAL0313417.1"/>
    <property type="molecule type" value="Genomic_DNA"/>
</dbReference>
<protein>
    <submittedName>
        <fullName evidence="2">Uncharacterized protein</fullName>
    </submittedName>
</protein>
<feature type="region of interest" description="Disordered" evidence="1">
    <location>
        <begin position="1"/>
        <end position="26"/>
    </location>
</feature>
<feature type="compositionally biased region" description="Basic and acidic residues" evidence="1">
    <location>
        <begin position="8"/>
        <end position="17"/>
    </location>
</feature>
<dbReference type="Proteomes" id="UP001497480">
    <property type="component" value="Unassembled WGS sequence"/>
</dbReference>
<reference evidence="2 3" key="1">
    <citation type="submission" date="2024-03" db="EMBL/GenBank/DDBJ databases">
        <authorList>
            <person name="Martinez-Hernandez J."/>
        </authorList>
    </citation>
    <scope>NUCLEOTIDE SEQUENCE [LARGE SCALE GENOMIC DNA]</scope>
</reference>
<sequence>MEAMALSEEERLPHNDDGYDVNNDDASLGVVSMHDEDHRDKDLATDLVSSGKKLKQANLFEIWGFGRNIAVESVSSVSVESKPN</sequence>
<name>A0AAV1WW71_LUPLU</name>
<organism evidence="2 3">
    <name type="scientific">Lupinus luteus</name>
    <name type="common">European yellow lupine</name>
    <dbReference type="NCBI Taxonomy" id="3873"/>
    <lineage>
        <taxon>Eukaryota</taxon>
        <taxon>Viridiplantae</taxon>
        <taxon>Streptophyta</taxon>
        <taxon>Embryophyta</taxon>
        <taxon>Tracheophyta</taxon>
        <taxon>Spermatophyta</taxon>
        <taxon>Magnoliopsida</taxon>
        <taxon>eudicotyledons</taxon>
        <taxon>Gunneridae</taxon>
        <taxon>Pentapetalae</taxon>
        <taxon>rosids</taxon>
        <taxon>fabids</taxon>
        <taxon>Fabales</taxon>
        <taxon>Fabaceae</taxon>
        <taxon>Papilionoideae</taxon>
        <taxon>50 kb inversion clade</taxon>
        <taxon>genistoids sensu lato</taxon>
        <taxon>core genistoids</taxon>
        <taxon>Genisteae</taxon>
        <taxon>Lupinus</taxon>
    </lineage>
</organism>
<keyword evidence="3" id="KW-1185">Reference proteome</keyword>
<gene>
    <name evidence="2" type="ORF">LLUT_LOCUS14477</name>
</gene>
<comment type="caution">
    <text evidence="2">The sequence shown here is derived from an EMBL/GenBank/DDBJ whole genome shotgun (WGS) entry which is preliminary data.</text>
</comment>